<dbReference type="PANTHER" id="PTHR44591">
    <property type="entry name" value="STRESS RESPONSE REGULATOR PROTEIN 1"/>
    <property type="match status" value="1"/>
</dbReference>
<name>A0A928WZM0_LEPEC</name>
<evidence type="ECO:0000313" key="5">
    <source>
        <dbReference type="Proteomes" id="UP000615026"/>
    </source>
</evidence>
<dbReference type="CDD" id="cd00156">
    <property type="entry name" value="REC"/>
    <property type="match status" value="1"/>
</dbReference>
<dbReference type="AlphaFoldDB" id="A0A928WZM0"/>
<evidence type="ECO:0000313" key="4">
    <source>
        <dbReference type="EMBL" id="MBE9066309.1"/>
    </source>
</evidence>
<dbReference type="RefSeq" id="WP_193991975.1">
    <property type="nucleotide sequence ID" value="NZ_JADEXP010000036.1"/>
</dbReference>
<protein>
    <submittedName>
        <fullName evidence="4">Response regulator transcription factor</fullName>
    </submittedName>
</protein>
<evidence type="ECO:0000256" key="1">
    <source>
        <dbReference type="ARBA" id="ARBA00022553"/>
    </source>
</evidence>
<evidence type="ECO:0000259" key="3">
    <source>
        <dbReference type="PROSITE" id="PS50110"/>
    </source>
</evidence>
<keyword evidence="1 2" id="KW-0597">Phosphoprotein</keyword>
<dbReference type="InterPro" id="IPR001789">
    <property type="entry name" value="Sig_transdc_resp-reg_receiver"/>
</dbReference>
<dbReference type="Proteomes" id="UP000615026">
    <property type="component" value="Unassembled WGS sequence"/>
</dbReference>
<accession>A0A928WZM0</accession>
<evidence type="ECO:0000256" key="2">
    <source>
        <dbReference type="PROSITE-ProRule" id="PRU00169"/>
    </source>
</evidence>
<dbReference type="InterPro" id="IPR050595">
    <property type="entry name" value="Bact_response_regulator"/>
</dbReference>
<dbReference type="GO" id="GO:0000160">
    <property type="term" value="P:phosphorelay signal transduction system"/>
    <property type="evidence" value="ECO:0007669"/>
    <property type="project" value="InterPro"/>
</dbReference>
<dbReference type="PROSITE" id="PS50110">
    <property type="entry name" value="RESPONSE_REGULATORY"/>
    <property type="match status" value="1"/>
</dbReference>
<feature type="modified residue" description="4-aspartylphosphate" evidence="2">
    <location>
        <position position="52"/>
    </location>
</feature>
<dbReference type="Pfam" id="PF00072">
    <property type="entry name" value="Response_reg"/>
    <property type="match status" value="1"/>
</dbReference>
<gene>
    <name evidence="4" type="ORF">IQ260_06550</name>
</gene>
<feature type="domain" description="Response regulatory" evidence="3">
    <location>
        <begin position="3"/>
        <end position="129"/>
    </location>
</feature>
<keyword evidence="5" id="KW-1185">Reference proteome</keyword>
<dbReference type="InterPro" id="IPR011006">
    <property type="entry name" value="CheY-like_superfamily"/>
</dbReference>
<comment type="caution">
    <text evidence="4">The sequence shown here is derived from an EMBL/GenBank/DDBJ whole genome shotgun (WGS) entry which is preliminary data.</text>
</comment>
<dbReference type="PANTHER" id="PTHR44591:SF3">
    <property type="entry name" value="RESPONSE REGULATORY DOMAIN-CONTAINING PROTEIN"/>
    <property type="match status" value="1"/>
</dbReference>
<sequence>MATVLIFEDDMQLSSYWRKVLEAKNHAVYCCATVKDALAMATTIRPDVIVMDMMIKENGQFIPEGGLTLLTQLKLNYDGSPGVIGVSGYKPGIYNQSTALEIAKYTGIDLALYKPIASEQLLEAVEQLLANNVTEQ</sequence>
<dbReference type="SMART" id="SM00448">
    <property type="entry name" value="REC"/>
    <property type="match status" value="1"/>
</dbReference>
<dbReference type="Gene3D" id="3.40.50.2300">
    <property type="match status" value="1"/>
</dbReference>
<dbReference type="SUPFAM" id="SSF52172">
    <property type="entry name" value="CheY-like"/>
    <property type="match status" value="1"/>
</dbReference>
<proteinExistence type="predicted"/>
<organism evidence="4 5">
    <name type="scientific">Leptolyngbya cf. ectocarpi LEGE 11479</name>
    <dbReference type="NCBI Taxonomy" id="1828722"/>
    <lineage>
        <taxon>Bacteria</taxon>
        <taxon>Bacillati</taxon>
        <taxon>Cyanobacteriota</taxon>
        <taxon>Cyanophyceae</taxon>
        <taxon>Leptolyngbyales</taxon>
        <taxon>Leptolyngbyaceae</taxon>
        <taxon>Leptolyngbya group</taxon>
        <taxon>Leptolyngbya</taxon>
    </lineage>
</organism>
<reference evidence="4" key="1">
    <citation type="submission" date="2020-10" db="EMBL/GenBank/DDBJ databases">
        <authorList>
            <person name="Castelo-Branco R."/>
            <person name="Eusebio N."/>
            <person name="Adriana R."/>
            <person name="Vieira A."/>
            <person name="Brugerolle De Fraissinette N."/>
            <person name="Rezende De Castro R."/>
            <person name="Schneider M.P."/>
            <person name="Vasconcelos V."/>
            <person name="Leao P.N."/>
        </authorList>
    </citation>
    <scope>NUCLEOTIDE SEQUENCE</scope>
    <source>
        <strain evidence="4">LEGE 11479</strain>
    </source>
</reference>
<dbReference type="EMBL" id="JADEXP010000036">
    <property type="protein sequence ID" value="MBE9066309.1"/>
    <property type="molecule type" value="Genomic_DNA"/>
</dbReference>